<dbReference type="Proteomes" id="UP000238634">
    <property type="component" value="Unassembled WGS sequence"/>
</dbReference>
<evidence type="ECO:0000313" key="1">
    <source>
        <dbReference type="EMBL" id="PSB21868.1"/>
    </source>
</evidence>
<keyword evidence="2" id="KW-1185">Reference proteome</keyword>
<accession>A0A2T1DMZ5</accession>
<organism evidence="1 2">
    <name type="scientific">Phormidesmis priestleyi ULC007</name>
    <dbReference type="NCBI Taxonomy" id="1920490"/>
    <lineage>
        <taxon>Bacteria</taxon>
        <taxon>Bacillati</taxon>
        <taxon>Cyanobacteriota</taxon>
        <taxon>Cyanophyceae</taxon>
        <taxon>Leptolyngbyales</taxon>
        <taxon>Leptolyngbyaceae</taxon>
        <taxon>Phormidesmis</taxon>
    </lineage>
</organism>
<comment type="caution">
    <text evidence="1">The sequence shown here is derived from an EMBL/GenBank/DDBJ whole genome shotgun (WGS) entry which is preliminary data.</text>
</comment>
<dbReference type="Pfam" id="PF11165">
    <property type="entry name" value="DUF2949"/>
    <property type="match status" value="1"/>
</dbReference>
<reference evidence="1 2" key="2">
    <citation type="submission" date="2018-03" db="EMBL/GenBank/DDBJ databases">
        <title>The ancient ancestry and fast evolution of plastids.</title>
        <authorList>
            <person name="Moore K.R."/>
            <person name="Magnabosco C."/>
            <person name="Momper L."/>
            <person name="Gold D.A."/>
            <person name="Bosak T."/>
            <person name="Fournier G.P."/>
        </authorList>
    </citation>
    <scope>NUCLEOTIDE SEQUENCE [LARGE SCALE GENOMIC DNA]</scope>
    <source>
        <strain evidence="1 2">ULC007</strain>
    </source>
</reference>
<dbReference type="OrthoDB" id="433602at2"/>
<gene>
    <name evidence="1" type="ORF">C7B65_00105</name>
</gene>
<evidence type="ECO:0000313" key="2">
    <source>
        <dbReference type="Proteomes" id="UP000238634"/>
    </source>
</evidence>
<reference evidence="1 2" key="1">
    <citation type="submission" date="2018-02" db="EMBL/GenBank/DDBJ databases">
        <authorList>
            <person name="Cohen D.B."/>
            <person name="Kent A.D."/>
        </authorList>
    </citation>
    <scope>NUCLEOTIDE SEQUENCE [LARGE SCALE GENOMIC DNA]</scope>
    <source>
        <strain evidence="1 2">ULC007</strain>
    </source>
</reference>
<dbReference type="InterPro" id="IPR021336">
    <property type="entry name" value="DUF2949"/>
</dbReference>
<dbReference type="AlphaFoldDB" id="A0A2T1DMZ5"/>
<name>A0A2T1DMZ5_9CYAN</name>
<dbReference type="RefSeq" id="WP_073068893.1">
    <property type="nucleotide sequence ID" value="NZ_MPPI01000001.1"/>
</dbReference>
<sequence length="63" mass="7344">MELKRRLDLIRFLREELALPAAAIELAARQSEQNTTALPMVLWQYGLVTLSQLDQIFDRMEII</sequence>
<dbReference type="STRING" id="1920490.GCA_001895925_00567"/>
<protein>
    <submittedName>
        <fullName evidence="1">DUF2949 domain-containing protein</fullName>
    </submittedName>
</protein>
<proteinExistence type="predicted"/>
<dbReference type="EMBL" id="PVWG01000001">
    <property type="protein sequence ID" value="PSB21868.1"/>
    <property type="molecule type" value="Genomic_DNA"/>
</dbReference>